<comment type="cofactor">
    <cofactor evidence="2">
        <name>Mg(2+)</name>
        <dbReference type="ChEBI" id="CHEBI:18420"/>
    </cofactor>
</comment>
<feature type="region of interest" description="Disordered" evidence="13">
    <location>
        <begin position="19"/>
        <end position="57"/>
    </location>
</feature>
<dbReference type="PANTHER" id="PTHR47992">
    <property type="entry name" value="PROTEIN PHOSPHATASE"/>
    <property type="match status" value="1"/>
</dbReference>
<organism evidence="16 17">
    <name type="scientific">Acer saccharum</name>
    <name type="common">Sugar maple</name>
    <dbReference type="NCBI Taxonomy" id="4024"/>
    <lineage>
        <taxon>Eukaryota</taxon>
        <taxon>Viridiplantae</taxon>
        <taxon>Streptophyta</taxon>
        <taxon>Embryophyta</taxon>
        <taxon>Tracheophyta</taxon>
        <taxon>Spermatophyta</taxon>
        <taxon>Magnoliopsida</taxon>
        <taxon>eudicotyledons</taxon>
        <taxon>Gunneridae</taxon>
        <taxon>Pentapetalae</taxon>
        <taxon>rosids</taxon>
        <taxon>malvids</taxon>
        <taxon>Sapindales</taxon>
        <taxon>Sapindaceae</taxon>
        <taxon>Hippocastanoideae</taxon>
        <taxon>Acereae</taxon>
        <taxon>Acer</taxon>
    </lineage>
</organism>
<dbReference type="GO" id="GO:0000160">
    <property type="term" value="P:phosphorelay signal transduction system"/>
    <property type="evidence" value="ECO:0007669"/>
    <property type="project" value="InterPro"/>
</dbReference>
<feature type="compositionally biased region" description="Low complexity" evidence="13">
    <location>
        <begin position="20"/>
        <end position="53"/>
    </location>
</feature>
<dbReference type="CDD" id="cd00143">
    <property type="entry name" value="PP2Cc"/>
    <property type="match status" value="1"/>
</dbReference>
<evidence type="ECO:0000256" key="1">
    <source>
        <dbReference type="ARBA" id="ARBA00001936"/>
    </source>
</evidence>
<reference evidence="16" key="1">
    <citation type="journal article" date="2022" name="Plant J.">
        <title>Strategies of tolerance reflected in two North American maple genomes.</title>
        <authorList>
            <person name="McEvoy S.L."/>
            <person name="Sezen U.U."/>
            <person name="Trouern-Trend A."/>
            <person name="McMahon S.M."/>
            <person name="Schaberg P.G."/>
            <person name="Yang J."/>
            <person name="Wegrzyn J.L."/>
            <person name="Swenson N.G."/>
        </authorList>
    </citation>
    <scope>NUCLEOTIDE SEQUENCE</scope>
    <source>
        <strain evidence="16">NS2018</strain>
    </source>
</reference>
<comment type="similarity">
    <text evidence="12">Belongs to the PP2C family.</text>
</comment>
<dbReference type="InterPro" id="IPR036457">
    <property type="entry name" value="PPM-type-like_dom_sf"/>
</dbReference>
<dbReference type="GO" id="GO:0009736">
    <property type="term" value="P:cytokinin-activated signaling pathway"/>
    <property type="evidence" value="ECO:0007669"/>
    <property type="project" value="UniProtKB-KW"/>
</dbReference>
<feature type="modified residue" description="Phosphohistidine" evidence="11">
    <location>
        <position position="495"/>
    </location>
</feature>
<dbReference type="Proteomes" id="UP001168877">
    <property type="component" value="Unassembled WGS sequence"/>
</dbReference>
<dbReference type="Pfam" id="PF00481">
    <property type="entry name" value="PP2C"/>
    <property type="match status" value="1"/>
</dbReference>
<evidence type="ECO:0000313" key="16">
    <source>
        <dbReference type="EMBL" id="KAK0570432.1"/>
    </source>
</evidence>
<feature type="region of interest" description="Disordered" evidence="13">
    <location>
        <begin position="398"/>
        <end position="429"/>
    </location>
</feature>
<keyword evidence="7" id="KW-0460">Magnesium</keyword>
<dbReference type="EMBL" id="JAUESC010000388">
    <property type="protein sequence ID" value="KAK0570432.1"/>
    <property type="molecule type" value="Genomic_DNA"/>
</dbReference>
<feature type="domain" description="HPt" evidence="14">
    <location>
        <begin position="454"/>
        <end position="549"/>
    </location>
</feature>
<dbReference type="PROSITE" id="PS01032">
    <property type="entry name" value="PPM_1"/>
    <property type="match status" value="1"/>
</dbReference>
<evidence type="ECO:0000259" key="15">
    <source>
        <dbReference type="PROSITE" id="PS51746"/>
    </source>
</evidence>
<evidence type="ECO:0000256" key="7">
    <source>
        <dbReference type="ARBA" id="ARBA00022842"/>
    </source>
</evidence>
<dbReference type="SMART" id="SM00332">
    <property type="entry name" value="PP2Cc"/>
    <property type="match status" value="1"/>
</dbReference>
<keyword evidence="10" id="KW-0464">Manganese</keyword>
<dbReference type="Gene3D" id="3.60.40.10">
    <property type="entry name" value="PPM-type phosphatase domain"/>
    <property type="match status" value="1"/>
</dbReference>
<evidence type="ECO:0000256" key="4">
    <source>
        <dbReference type="ARBA" id="ARBA00013081"/>
    </source>
</evidence>
<evidence type="ECO:0000256" key="11">
    <source>
        <dbReference type="PROSITE-ProRule" id="PRU00110"/>
    </source>
</evidence>
<dbReference type="EC" id="3.1.3.16" evidence="4"/>
<dbReference type="GO" id="GO:0005829">
    <property type="term" value="C:cytosol"/>
    <property type="evidence" value="ECO:0007669"/>
    <property type="project" value="UniProtKB-SubCell"/>
</dbReference>
<evidence type="ECO:0000313" key="17">
    <source>
        <dbReference type="Proteomes" id="UP001168877"/>
    </source>
</evidence>
<evidence type="ECO:0000256" key="10">
    <source>
        <dbReference type="ARBA" id="ARBA00023211"/>
    </source>
</evidence>
<comment type="cofactor">
    <cofactor evidence="1">
        <name>Mn(2+)</name>
        <dbReference type="ChEBI" id="CHEBI:29035"/>
    </cofactor>
</comment>
<gene>
    <name evidence="16" type="ORF">LWI29_001040</name>
</gene>
<dbReference type="Gene3D" id="1.20.120.160">
    <property type="entry name" value="HPT domain"/>
    <property type="match status" value="1"/>
</dbReference>
<keyword evidence="11" id="KW-0597">Phosphoprotein</keyword>
<dbReference type="InterPro" id="IPR036641">
    <property type="entry name" value="HPT_dom_sf"/>
</dbReference>
<evidence type="ECO:0000256" key="13">
    <source>
        <dbReference type="SAM" id="MobiDB-lite"/>
    </source>
</evidence>
<evidence type="ECO:0000256" key="8">
    <source>
        <dbReference type="ARBA" id="ARBA00022864"/>
    </source>
</evidence>
<dbReference type="AlphaFoldDB" id="A0AA39V834"/>
<feature type="domain" description="PPM-type phosphatase" evidence="15">
    <location>
        <begin position="97"/>
        <end position="384"/>
    </location>
</feature>
<evidence type="ECO:0000256" key="2">
    <source>
        <dbReference type="ARBA" id="ARBA00001946"/>
    </source>
</evidence>
<dbReference type="GO" id="GO:0004722">
    <property type="term" value="F:protein serine/threonine phosphatase activity"/>
    <property type="evidence" value="ECO:0007669"/>
    <property type="project" value="UniProtKB-EC"/>
</dbReference>
<dbReference type="InterPro" id="IPR008207">
    <property type="entry name" value="Sig_transdc_His_kin_Hpt_dom"/>
</dbReference>
<dbReference type="PROSITE" id="PS50894">
    <property type="entry name" value="HPT"/>
    <property type="match status" value="1"/>
</dbReference>
<comment type="subcellular location">
    <subcellularLocation>
        <location evidence="3">Cytoplasm</location>
        <location evidence="3">Cytosol</location>
    </subcellularLocation>
</comment>
<evidence type="ECO:0000256" key="5">
    <source>
        <dbReference type="ARBA" id="ARBA00022723"/>
    </source>
</evidence>
<keyword evidence="6 12" id="KW-0378">Hydrolase</keyword>
<sequence length="561" mass="61478">MEPLLELDVERIDRVDSLPDTDLASASSGSSFLLSTEDSRSTTSSGDISTSSGEIPPSVVEEAVVPRLVDPVPSSDELTILTARQNKCVGRNNRAVSWGFTSVIGRRKEMEDAVAVRPGFMSRTCDHLGGCTAPGSRTSTEISPVHFFGVYDGHGGSQVAKFCAERMHEVIAEEWGRESIDGSEWQRRWEVAFSSGFKRVDNEVLTESVAPEMVGSTAVVVVLSGCQIITSNCGDSRAVLCRGTETIPLTVDQKPDREDELMRIEGEGGKVINWNGARVFGVLAMSRAIGDRYLRPWIIPVPEITFMTRTDEDECLILASDGLWDVMSNEEVGELARRLLRRRRRSMNMTDQEVTPAQAVADNLTEIAYCRNSSDNISIILTVNLSFCLLPAVSRASPTAPDSAPDASHVGPDSPAAASEPGPAASPPAAIASHHMELLNDNYKEIEQLEDDDNPGFLEEVFDSFWSNSTQLLASIEEDMYKTPPDYISMDKNLHQLKGSSASVGANKIRITVDIIREHLKEENLEIAKGSLRKLKMEHTTLKFKLDDYFQLLKQLGAAGP</sequence>
<dbReference type="InterPro" id="IPR001932">
    <property type="entry name" value="PPM-type_phosphatase-like_dom"/>
</dbReference>
<dbReference type="PROSITE" id="PS51746">
    <property type="entry name" value="PPM_2"/>
    <property type="match status" value="1"/>
</dbReference>
<keyword evidence="5" id="KW-0479">Metal-binding</keyword>
<comment type="caution">
    <text evidence="16">The sequence shown here is derived from an EMBL/GenBank/DDBJ whole genome shotgun (WGS) entry which is preliminary data.</text>
</comment>
<dbReference type="SUPFAM" id="SSF81606">
    <property type="entry name" value="PP2C-like"/>
    <property type="match status" value="1"/>
</dbReference>
<reference evidence="16" key="2">
    <citation type="submission" date="2023-06" db="EMBL/GenBank/DDBJ databases">
        <authorList>
            <person name="Swenson N.G."/>
            <person name="Wegrzyn J.L."/>
            <person name="Mcevoy S.L."/>
        </authorList>
    </citation>
    <scope>NUCLEOTIDE SEQUENCE</scope>
    <source>
        <strain evidence="16">NS2018</strain>
        <tissue evidence="16">Leaf</tissue>
    </source>
</reference>
<dbReference type="InterPro" id="IPR015655">
    <property type="entry name" value="PP2C"/>
</dbReference>
<evidence type="ECO:0000256" key="6">
    <source>
        <dbReference type="ARBA" id="ARBA00022801"/>
    </source>
</evidence>
<dbReference type="GO" id="GO:0046872">
    <property type="term" value="F:metal ion binding"/>
    <property type="evidence" value="ECO:0007669"/>
    <property type="project" value="UniProtKB-KW"/>
</dbReference>
<protein>
    <recommendedName>
        <fullName evidence="4">protein-serine/threonine phosphatase</fullName>
        <ecNumber evidence="4">3.1.3.16</ecNumber>
    </recommendedName>
</protein>
<proteinExistence type="inferred from homology"/>
<keyword evidence="9 12" id="KW-0904">Protein phosphatase</keyword>
<evidence type="ECO:0000256" key="12">
    <source>
        <dbReference type="RuleBase" id="RU003465"/>
    </source>
</evidence>
<dbReference type="Pfam" id="PF01627">
    <property type="entry name" value="Hpt"/>
    <property type="match status" value="1"/>
</dbReference>
<keyword evidence="8" id="KW-0932">Cytokinin signaling pathway</keyword>
<evidence type="ECO:0000259" key="14">
    <source>
        <dbReference type="PROSITE" id="PS50894"/>
    </source>
</evidence>
<dbReference type="SUPFAM" id="SSF47226">
    <property type="entry name" value="Histidine-containing phosphotransfer domain, HPT domain"/>
    <property type="match status" value="1"/>
</dbReference>
<keyword evidence="17" id="KW-1185">Reference proteome</keyword>
<dbReference type="InterPro" id="IPR000222">
    <property type="entry name" value="PP2C_BS"/>
</dbReference>
<dbReference type="FunFam" id="3.60.40.10:FF:000041">
    <property type="entry name" value="Protein phosphatase 2C 51"/>
    <property type="match status" value="1"/>
</dbReference>
<evidence type="ECO:0000256" key="9">
    <source>
        <dbReference type="ARBA" id="ARBA00022912"/>
    </source>
</evidence>
<accession>A0AA39V834</accession>
<name>A0AA39V834_ACESA</name>
<evidence type="ECO:0000256" key="3">
    <source>
        <dbReference type="ARBA" id="ARBA00004514"/>
    </source>
</evidence>